<protein>
    <submittedName>
        <fullName evidence="1">Uncharacterized protein</fullName>
    </submittedName>
</protein>
<dbReference type="RefSeq" id="XP_051365807.1">
    <property type="nucleotide sequence ID" value="XM_051502635.1"/>
</dbReference>
<keyword evidence="2" id="KW-1185">Reference proteome</keyword>
<evidence type="ECO:0000313" key="1">
    <source>
        <dbReference type="EMBL" id="KAI6784951.1"/>
    </source>
</evidence>
<organism evidence="1 2">
    <name type="scientific">Emericellopsis cladophorae</name>
    <dbReference type="NCBI Taxonomy" id="2686198"/>
    <lineage>
        <taxon>Eukaryota</taxon>
        <taxon>Fungi</taxon>
        <taxon>Dikarya</taxon>
        <taxon>Ascomycota</taxon>
        <taxon>Pezizomycotina</taxon>
        <taxon>Sordariomycetes</taxon>
        <taxon>Hypocreomycetidae</taxon>
        <taxon>Hypocreales</taxon>
        <taxon>Bionectriaceae</taxon>
        <taxon>Emericellopsis</taxon>
    </lineage>
</organism>
<accession>A0A9P9Y7M7</accession>
<gene>
    <name evidence="1" type="ORF">J7T54_008045</name>
</gene>
<dbReference type="AlphaFoldDB" id="A0A9P9Y7M7"/>
<name>A0A9P9Y7M7_9HYPO</name>
<sequence length="99" mass="10913">MSVIVEETLKVATPKLDYSGAHEKTDHRRASPTGGGVLNAAKDPKEWLCVFMQHYHLGANGFTNCFPTAFNERMWHIIIAKGFAIFGFILSDATLNMGA</sequence>
<proteinExistence type="predicted"/>
<dbReference type="GeneID" id="75834517"/>
<reference evidence="1" key="1">
    <citation type="journal article" date="2021" name="J Fungi (Basel)">
        <title>Genomic and Metabolomic Analyses of the Marine Fungus Emericellopsis cladophorae: Insights into Saltwater Adaptability Mechanisms and Its Biosynthetic Potential.</title>
        <authorList>
            <person name="Goncalves M.F.M."/>
            <person name="Hilario S."/>
            <person name="Van de Peer Y."/>
            <person name="Esteves A.C."/>
            <person name="Alves A."/>
        </authorList>
    </citation>
    <scope>NUCLEOTIDE SEQUENCE</scope>
    <source>
        <strain evidence="1">MUM 19.33</strain>
    </source>
</reference>
<comment type="caution">
    <text evidence="1">The sequence shown here is derived from an EMBL/GenBank/DDBJ whole genome shotgun (WGS) entry which is preliminary data.</text>
</comment>
<dbReference type="Proteomes" id="UP001055219">
    <property type="component" value="Unassembled WGS sequence"/>
</dbReference>
<dbReference type="EMBL" id="JAGIXG020000003">
    <property type="protein sequence ID" value="KAI6784951.1"/>
    <property type="molecule type" value="Genomic_DNA"/>
</dbReference>
<evidence type="ECO:0000313" key="2">
    <source>
        <dbReference type="Proteomes" id="UP001055219"/>
    </source>
</evidence>
<dbReference type="OrthoDB" id="10520370at2759"/>
<reference evidence="1" key="2">
    <citation type="submission" date="2022-07" db="EMBL/GenBank/DDBJ databases">
        <authorList>
            <person name="Goncalves M.F.M."/>
            <person name="Hilario S."/>
            <person name="Van De Peer Y."/>
            <person name="Esteves A.C."/>
            <person name="Alves A."/>
        </authorList>
    </citation>
    <scope>NUCLEOTIDE SEQUENCE</scope>
    <source>
        <strain evidence="1">MUM 19.33</strain>
    </source>
</reference>